<dbReference type="AlphaFoldDB" id="A0AAD8KZH5"/>
<dbReference type="Pfam" id="PF13041">
    <property type="entry name" value="PPR_2"/>
    <property type="match status" value="1"/>
</dbReference>
<dbReference type="GO" id="GO:0009451">
    <property type="term" value="P:RNA modification"/>
    <property type="evidence" value="ECO:0007669"/>
    <property type="project" value="InterPro"/>
</dbReference>
<dbReference type="InterPro" id="IPR046848">
    <property type="entry name" value="E_motif"/>
</dbReference>
<dbReference type="Pfam" id="PF20431">
    <property type="entry name" value="E_motif"/>
    <property type="match status" value="1"/>
</dbReference>
<evidence type="ECO:0000256" key="1">
    <source>
        <dbReference type="ARBA" id="ARBA00022737"/>
    </source>
</evidence>
<dbReference type="EMBL" id="JAUHHV010000002">
    <property type="protein sequence ID" value="KAK1432629.1"/>
    <property type="molecule type" value="Genomic_DNA"/>
</dbReference>
<accession>A0AAD8KZH5</accession>
<keyword evidence="1" id="KW-0677">Repeat</keyword>
<evidence type="ECO:0000256" key="2">
    <source>
        <dbReference type="PROSITE-ProRule" id="PRU00708"/>
    </source>
</evidence>
<dbReference type="InterPro" id="IPR046960">
    <property type="entry name" value="PPR_At4g14850-like_plant"/>
</dbReference>
<dbReference type="PANTHER" id="PTHR47926">
    <property type="entry name" value="PENTATRICOPEPTIDE REPEAT-CONTAINING PROTEIN"/>
    <property type="match status" value="1"/>
</dbReference>
<gene>
    <name evidence="3" type="ORF">QVD17_09527</name>
</gene>
<dbReference type="NCBIfam" id="TIGR00756">
    <property type="entry name" value="PPR"/>
    <property type="match status" value="2"/>
</dbReference>
<dbReference type="PROSITE" id="PS51375">
    <property type="entry name" value="PPR"/>
    <property type="match status" value="2"/>
</dbReference>
<evidence type="ECO:0000313" key="4">
    <source>
        <dbReference type="Proteomes" id="UP001229421"/>
    </source>
</evidence>
<dbReference type="Pfam" id="PF01535">
    <property type="entry name" value="PPR"/>
    <property type="match status" value="1"/>
</dbReference>
<protein>
    <submittedName>
        <fullName evidence="3">Uncharacterized protein</fullName>
    </submittedName>
</protein>
<reference evidence="3" key="1">
    <citation type="journal article" date="2023" name="bioRxiv">
        <title>Improved chromosome-level genome assembly for marigold (Tagetes erecta).</title>
        <authorList>
            <person name="Jiang F."/>
            <person name="Yuan L."/>
            <person name="Wang S."/>
            <person name="Wang H."/>
            <person name="Xu D."/>
            <person name="Wang A."/>
            <person name="Fan W."/>
        </authorList>
    </citation>
    <scope>NUCLEOTIDE SEQUENCE</scope>
    <source>
        <strain evidence="3">WSJ</strain>
        <tissue evidence="3">Leaf</tissue>
    </source>
</reference>
<dbReference type="PANTHER" id="PTHR47926:SF537">
    <property type="entry name" value="PENTACOTRIPEPTIDE-REPEAT REGION OF PRORP DOMAIN-CONTAINING PROTEIN"/>
    <property type="match status" value="1"/>
</dbReference>
<sequence>MHTLPRLRTISLLQHHKTSLPITHITQIHSQIISNALTQSPSIIARLIEQYCALSSPFATNYARLIVDQFYRHYNGSSPYLLNVLIRCTFPIDSILVFANWVSKSALKFDDFTYIFALGACARRGKALWEGMQMHSRVIRHGFVSNVKLQTTLIHFYVNSNAFVFARKVFDEMPVRTSATWNALIAGYCSRKEHARDGLLLFLDMLVGNCGVKANDTTMVCVLSAASRLGYLETGVIIHGYIEKTICDIDNDVYIGTGLVDMYAKCGCLDSALNLFVKMRRKNVHTWTAMVCGLAIHGKGKQALKFFNDMANSGILPNSVTFTSLLLACSQAGLVEEGLALFHKMKTKFCVVPLSHHYGCVVDLLGRAGHLDDAFRFIVSEKVESDEVLWRSLLHACRLHNDIVMGERVAKILIEIKPGADVDACDRSEDYVALSNMCASAGRWEEVAAVREVIIDKGMETNPAVSTVFTW</sequence>
<feature type="repeat" description="PPR" evidence="2">
    <location>
        <begin position="318"/>
        <end position="352"/>
    </location>
</feature>
<comment type="caution">
    <text evidence="3">The sequence shown here is derived from an EMBL/GenBank/DDBJ whole genome shotgun (WGS) entry which is preliminary data.</text>
</comment>
<evidence type="ECO:0000313" key="3">
    <source>
        <dbReference type="EMBL" id="KAK1432629.1"/>
    </source>
</evidence>
<organism evidence="3 4">
    <name type="scientific">Tagetes erecta</name>
    <name type="common">African marigold</name>
    <dbReference type="NCBI Taxonomy" id="13708"/>
    <lineage>
        <taxon>Eukaryota</taxon>
        <taxon>Viridiplantae</taxon>
        <taxon>Streptophyta</taxon>
        <taxon>Embryophyta</taxon>
        <taxon>Tracheophyta</taxon>
        <taxon>Spermatophyta</taxon>
        <taxon>Magnoliopsida</taxon>
        <taxon>eudicotyledons</taxon>
        <taxon>Gunneridae</taxon>
        <taxon>Pentapetalae</taxon>
        <taxon>asterids</taxon>
        <taxon>campanulids</taxon>
        <taxon>Asterales</taxon>
        <taxon>Asteraceae</taxon>
        <taxon>Asteroideae</taxon>
        <taxon>Heliantheae alliance</taxon>
        <taxon>Tageteae</taxon>
        <taxon>Tagetes</taxon>
    </lineage>
</organism>
<dbReference type="InterPro" id="IPR011990">
    <property type="entry name" value="TPR-like_helical_dom_sf"/>
</dbReference>
<dbReference type="Gene3D" id="1.25.40.10">
    <property type="entry name" value="Tetratricopeptide repeat domain"/>
    <property type="match status" value="2"/>
</dbReference>
<dbReference type="Proteomes" id="UP001229421">
    <property type="component" value="Unassembled WGS sequence"/>
</dbReference>
<keyword evidence="4" id="KW-1185">Reference proteome</keyword>
<dbReference type="GO" id="GO:0003723">
    <property type="term" value="F:RNA binding"/>
    <property type="evidence" value="ECO:0007669"/>
    <property type="project" value="InterPro"/>
</dbReference>
<name>A0AAD8KZH5_TARER</name>
<feature type="repeat" description="PPR" evidence="2">
    <location>
        <begin position="283"/>
        <end position="317"/>
    </location>
</feature>
<proteinExistence type="predicted"/>
<dbReference type="FunFam" id="1.25.40.10:FF:000090">
    <property type="entry name" value="Pentatricopeptide repeat-containing protein, chloroplastic"/>
    <property type="match status" value="1"/>
</dbReference>
<dbReference type="InterPro" id="IPR002885">
    <property type="entry name" value="PPR_rpt"/>
</dbReference>